<keyword evidence="4" id="KW-1185">Reference proteome</keyword>
<dbReference type="Gene3D" id="3.40.50.300">
    <property type="entry name" value="P-loop containing nucleotide triphosphate hydrolases"/>
    <property type="match status" value="1"/>
</dbReference>
<proteinExistence type="predicted"/>
<dbReference type="EMBL" id="GL629788">
    <property type="protein sequence ID" value="EFX01700.1"/>
    <property type="molecule type" value="Genomic_DNA"/>
</dbReference>
<dbReference type="eggNOG" id="ENOG502QQDH">
    <property type="taxonomic scope" value="Eukaryota"/>
</dbReference>
<evidence type="ECO:0000256" key="1">
    <source>
        <dbReference type="ARBA" id="ARBA00022737"/>
    </source>
</evidence>
<dbReference type="OrthoDB" id="2546325at2759"/>
<accession>F0XL75</accession>
<organism evidence="4">
    <name type="scientific">Grosmannia clavigera (strain kw1407 / UAMH 11150)</name>
    <name type="common">Blue stain fungus</name>
    <name type="synonym">Graphiocladiella clavigera</name>
    <dbReference type="NCBI Taxonomy" id="655863"/>
    <lineage>
        <taxon>Eukaryota</taxon>
        <taxon>Fungi</taxon>
        <taxon>Dikarya</taxon>
        <taxon>Ascomycota</taxon>
        <taxon>Pezizomycotina</taxon>
        <taxon>Sordariomycetes</taxon>
        <taxon>Sordariomycetidae</taxon>
        <taxon>Ophiostomatales</taxon>
        <taxon>Ophiostomataceae</taxon>
        <taxon>Leptographium</taxon>
    </lineage>
</organism>
<sequence length="2109" mass="233743">MMAPASVVAQSNGVTASSKKMAKATTLSIKVTQAEDALQDSISSETENVVSRTTVSTVVQTDSNAVSREEILVGGPESCWRGYDAPALEQTDLVSYLNTIADERLMHMPRKGSDWDRVLRTAQFFGLQIWRFGEKVGKFAPLSREAASGALASCRMLLDIGHQQAAALLPGFMVLYELGLLVSQITQIPGIFESDRTVKDDISRLYGELVHLTRNVAKYYRRNILGLGRYEQPTRLDLDAEFGEYIESIWTSKAALYERMWRQSMGKQSYALGPAELRARLNDDKTQFRHALYAELSEDLERAEDTCEWVKADLADFLQSGDKFLSVTGGPGSGKTVLADWIEERLQRPLLGTTYSVLLYTFPSDDHESASVLGFLKGVLFQLLERSVGNMKLYQSLVSAFSAGEQPREALETALWKALQVGLNTFKRSEEPIVLLLDGLDEVAGGQQSAVTGFLQALRQHVTAVKSVRIITFARHERAIAGARKIAMTAEEIAPDIRSFLRQTLARSSLFMELAPATREKTIDGLAQKAGSSFLWARLAGSYLVQYYGRKSEQTGGAGADELIKVAAGLSGSLDDVLQLLVARLDLKGDSDLARMLVFLAISDGVLAETDVAQLLSVHVTEQRSTAEAVDVAQLVSHTVPDLVLVRDGHVRFKSSLIRQHMQQRQLGRALPATREAHTMMVLHLLLYSRLSVRSAAYGEPTVEEMDDVVARRLMAANPLLPLVMARWLTHFRASSMIQGGELALLHDFRAVFPDTAVFALLERHVWSRSLGSSDEVIAWLTLSLRIREKLFTDRNSVSVLQSLIVLGRTHLAAGHVVDGARYLYRAAILGRTVLSTYSTLVIACTDLFLDATSSMVFTTRTDIFEYREELIQFKIEHTNYRYGTYSDRVIVWYESLAAMYVATNEVDHIRGAYKELQEINVKIFGSGSREARKVVEAMSDVKIQREGEERTVIPGIGKTLIDIATFFDDKDVLRVPVGLEAARSFELEEKWQLAERVYVRLWQWVSGMTQTSAVASLMDMHAAKLQVSLAYSTFLRRQKRTEEAANILIVLWTEYKTYKFESTEMIGYIHDVAVQLKELGLLVISASILSKVWSWYQMENRTEDEMARSTTTLVTEVVREITETTVTTKVTTMQTTEEIETVVHELFQRELQRCKDRSTLDTTFFSSAAALVNTHVARGRWEDAEMAIRRSLEVTWPEVLQDNGEPIKLSPTFARETVQLSKDLATGYSRQRQFDRAEKVHLRVYEAAMASLSPEDDLFVEVLSGLVGFYEAHHRHEAVIGLYIGLVQRYKASLGSAHALTVRALYTLAGQYELLGRREAYGCYGEIAGTLNKGLDHVHPDAFTATVALVRHWRAEKRWSELTVVASQLWKTFGIQRKESISYEGFTEEVAALAYEAHVTSLEHQTAPADNALMYRTAVEYRDRATDVFGSSSSVVGEALLALAEVAERSEQRQLEALAIYEEVLTRHRTTQTTTTVLTETTVHTVRRRLSQLYVTVISSSSKKMSEAVTATTIERAVAVSIETYTQMQAEYGVWHKATLKQLHHVIVLLQRSGTAEAQVRVRRIVESAVVDIVSCHGVVSMQLFEAATRLAAVFVSTGLVTLGRDLLSQLRLLLVFGSTLPASMTKTTTIKLPADIHSRVVFVFVAAFERQLSETRETKTVVSSASFSELLSSLLCEAFLHDEYRTAVATGVGIELLLQHGARLRRFWVDDSKVELVRLLDGQLFPLFVRAYAEPIKAAAVAEEHVVLFYEALLAELGRDRAHASFSAAAASAGNAEVRTLLESGRQKQALEVGRLAFVFSASQGYYGAESAGIGYGYDLASMLAGVGVQLPTTDASTKETTTQLLLLSRAVTAEIFTVLEAQKVDLAALEVHDVAALVRLLAAQADYGRLQSMLLRLWQSREVRRSWKPATVLSIGFALVHAYVGDGHSHLDRAVDLADLLWYNLRRSRGWLDPDALAAGQLLASLYVEAGRIADALGVYENVLRQIETAASGVHSAATTTNAAEDAQGDRKALAAHSCHPIELLGGAHARLGRWVKPTKEYQDLYDHLRSTLGLQTQLALPFDKWAAAATSGSAASKAALSGCYVRSTDLVIVDQVRSGDLAAPK</sequence>
<protein>
    <submittedName>
        <fullName evidence="3">Nacht domain containing protein</fullName>
    </submittedName>
</protein>
<keyword evidence="1" id="KW-0677">Repeat</keyword>
<dbReference type="Proteomes" id="UP000007796">
    <property type="component" value="Unassembled WGS sequence"/>
</dbReference>
<dbReference type="SUPFAM" id="SSF52540">
    <property type="entry name" value="P-loop containing nucleoside triphosphate hydrolases"/>
    <property type="match status" value="1"/>
</dbReference>
<dbReference type="PANTHER" id="PTHR10039:SF9">
    <property type="entry name" value="NACHT DOMAIN PROTEIN (AFU_ORTHOLOGUE AFUA_2G01760)"/>
    <property type="match status" value="1"/>
</dbReference>
<dbReference type="InterPro" id="IPR027417">
    <property type="entry name" value="P-loop_NTPase"/>
</dbReference>
<feature type="domain" description="Nephrocystin 3-like N-terminal" evidence="2">
    <location>
        <begin position="305"/>
        <end position="471"/>
    </location>
</feature>
<dbReference type="STRING" id="655863.F0XL75"/>
<dbReference type="Pfam" id="PF24883">
    <property type="entry name" value="NPHP3_N"/>
    <property type="match status" value="1"/>
</dbReference>
<gene>
    <name evidence="3" type="ORF">CMQ_8166</name>
</gene>
<dbReference type="InterPro" id="IPR011990">
    <property type="entry name" value="TPR-like_helical_dom_sf"/>
</dbReference>
<dbReference type="HOGENOM" id="CLU_000739_0_1_1"/>
<dbReference type="PANTHER" id="PTHR10039">
    <property type="entry name" value="AMELOGENIN"/>
    <property type="match status" value="1"/>
</dbReference>
<dbReference type="GeneID" id="25981791"/>
<reference evidence="3 4" key="1">
    <citation type="journal article" date="2011" name="Proc. Natl. Acad. Sci. U.S.A.">
        <title>Genome and transcriptome analyses of the mountain pine beetle-fungal symbiont Grosmannia clavigera, a lodgepole pine pathogen.</title>
        <authorList>
            <person name="DiGuistini S."/>
            <person name="Wang Y."/>
            <person name="Liao N.Y."/>
            <person name="Taylor G."/>
            <person name="Tanguay P."/>
            <person name="Feau N."/>
            <person name="Henrissat B."/>
            <person name="Chan S.K."/>
            <person name="Hesse-Orce U."/>
            <person name="Alamouti S.M."/>
            <person name="Tsui C.K.M."/>
            <person name="Docking R.T."/>
            <person name="Levasseur A."/>
            <person name="Haridas S."/>
            <person name="Robertson G."/>
            <person name="Birol I."/>
            <person name="Holt R.A."/>
            <person name="Marra M.A."/>
            <person name="Hamelin R.C."/>
            <person name="Hirst M."/>
            <person name="Jones S.J.M."/>
            <person name="Bohlmann J."/>
            <person name="Breuil C."/>
        </authorList>
    </citation>
    <scope>NUCLEOTIDE SEQUENCE [LARGE SCALE GENOMIC DNA]</scope>
    <source>
        <strain evidence="4">kw1407 / UAMH 11150</strain>
    </source>
</reference>
<dbReference type="InterPro" id="IPR056884">
    <property type="entry name" value="NPHP3-like_N"/>
</dbReference>
<name>F0XL75_GROCL</name>
<evidence type="ECO:0000313" key="4">
    <source>
        <dbReference type="Proteomes" id="UP000007796"/>
    </source>
</evidence>
<dbReference type="RefSeq" id="XP_014171182.1">
    <property type="nucleotide sequence ID" value="XM_014315707.1"/>
</dbReference>
<evidence type="ECO:0000259" key="2">
    <source>
        <dbReference type="Pfam" id="PF24883"/>
    </source>
</evidence>
<dbReference type="Gene3D" id="1.25.40.10">
    <property type="entry name" value="Tetratricopeptide repeat domain"/>
    <property type="match status" value="1"/>
</dbReference>
<evidence type="ECO:0000313" key="3">
    <source>
        <dbReference type="EMBL" id="EFX01700.1"/>
    </source>
</evidence>
<dbReference type="InParanoid" id="F0XL75"/>